<dbReference type="Proteomes" id="UP000464754">
    <property type="component" value="Chromosome"/>
</dbReference>
<dbReference type="SUPFAM" id="SSF53335">
    <property type="entry name" value="S-adenosyl-L-methionine-dependent methyltransferases"/>
    <property type="match status" value="1"/>
</dbReference>
<protein>
    <submittedName>
        <fullName evidence="4">Uncharacterized protein</fullName>
    </submittedName>
</protein>
<reference evidence="5" key="1">
    <citation type="submission" date="2019-05" db="EMBL/GenBank/DDBJ databases">
        <title>Complete genome sequencing of Absiella argi strain JCM 30884.</title>
        <authorList>
            <person name="Sakamoto M."/>
            <person name="Murakami T."/>
            <person name="Mori H."/>
        </authorList>
    </citation>
    <scope>NUCLEOTIDE SEQUENCE [LARGE SCALE GENOMIC DNA]</scope>
    <source>
        <strain evidence="5">JCM 30884</strain>
    </source>
</reference>
<dbReference type="GO" id="GO:0032259">
    <property type="term" value="P:methylation"/>
    <property type="evidence" value="ECO:0007669"/>
    <property type="project" value="UniProtKB-KW"/>
</dbReference>
<proteinExistence type="predicted"/>
<dbReference type="KEGG" id="aarg:Aargi30884_00760"/>
<organism evidence="4 5">
    <name type="scientific">Amedibacterium intestinale</name>
    <dbReference type="NCBI Taxonomy" id="2583452"/>
    <lineage>
        <taxon>Bacteria</taxon>
        <taxon>Bacillati</taxon>
        <taxon>Bacillota</taxon>
        <taxon>Erysipelotrichia</taxon>
        <taxon>Erysipelotrichales</taxon>
        <taxon>Erysipelotrichaceae</taxon>
        <taxon>Amedibacterium</taxon>
    </lineage>
</organism>
<dbReference type="InterPro" id="IPR029063">
    <property type="entry name" value="SAM-dependent_MTases_sf"/>
</dbReference>
<dbReference type="AlphaFoldDB" id="A0A6N4TEK9"/>
<evidence type="ECO:0000313" key="4">
    <source>
        <dbReference type="EMBL" id="BBK21173.1"/>
    </source>
</evidence>
<dbReference type="Gene3D" id="3.90.120.10">
    <property type="entry name" value="DNA Methylase, subunit A, domain 2"/>
    <property type="match status" value="1"/>
</dbReference>
<dbReference type="REBASE" id="365747">
    <property type="entry name" value="M.Aar30884ORF760P"/>
</dbReference>
<evidence type="ECO:0000313" key="5">
    <source>
        <dbReference type="Proteomes" id="UP000464754"/>
    </source>
</evidence>
<keyword evidence="1" id="KW-0489">Methyltransferase</keyword>
<dbReference type="EMBL" id="AP019695">
    <property type="protein sequence ID" value="BBK21173.1"/>
    <property type="molecule type" value="Genomic_DNA"/>
</dbReference>
<dbReference type="InterPro" id="IPR001525">
    <property type="entry name" value="C5_MeTfrase"/>
</dbReference>
<sequence length="77" mass="8831">MFSFWYEGEEKEGFIRYLTPIESERLMGLPDDWTKYGNTGIINSDYARWRALGNAIAVPCAEHIMAGIAEVLKENED</sequence>
<dbReference type="GO" id="GO:0008168">
    <property type="term" value="F:methyltransferase activity"/>
    <property type="evidence" value="ECO:0007669"/>
    <property type="project" value="UniProtKB-KW"/>
</dbReference>
<dbReference type="GO" id="GO:0009307">
    <property type="term" value="P:DNA restriction-modification system"/>
    <property type="evidence" value="ECO:0007669"/>
    <property type="project" value="UniProtKB-KW"/>
</dbReference>
<evidence type="ECO:0000256" key="2">
    <source>
        <dbReference type="ARBA" id="ARBA00022679"/>
    </source>
</evidence>
<evidence type="ECO:0000256" key="3">
    <source>
        <dbReference type="ARBA" id="ARBA00022747"/>
    </source>
</evidence>
<keyword evidence="3" id="KW-0680">Restriction system</keyword>
<dbReference type="Pfam" id="PF00145">
    <property type="entry name" value="DNA_methylase"/>
    <property type="match status" value="1"/>
</dbReference>
<gene>
    <name evidence="4" type="ORF">Aargi30884_00760</name>
</gene>
<name>A0A6N4TEK9_9FIRM</name>
<keyword evidence="5" id="KW-1185">Reference proteome</keyword>
<keyword evidence="2" id="KW-0808">Transferase</keyword>
<accession>A0A6N4TEK9</accession>
<evidence type="ECO:0000256" key="1">
    <source>
        <dbReference type="ARBA" id="ARBA00022603"/>
    </source>
</evidence>